<feature type="domain" description="GP-PDE" evidence="1">
    <location>
        <begin position="38"/>
        <end position="302"/>
    </location>
</feature>
<keyword evidence="3" id="KW-1185">Reference proteome</keyword>
<evidence type="ECO:0000313" key="3">
    <source>
        <dbReference type="Proteomes" id="UP001568894"/>
    </source>
</evidence>
<organism evidence="2 3">
    <name type="scientific">Flavobacterium frigidarium</name>
    <dbReference type="NCBI Taxonomy" id="99286"/>
    <lineage>
        <taxon>Bacteria</taxon>
        <taxon>Pseudomonadati</taxon>
        <taxon>Bacteroidota</taxon>
        <taxon>Flavobacteriia</taxon>
        <taxon>Flavobacteriales</taxon>
        <taxon>Flavobacteriaceae</taxon>
        <taxon>Flavobacterium</taxon>
    </lineage>
</organism>
<name>A0ABV4K7R0_9FLAO</name>
<dbReference type="PROSITE" id="PS51704">
    <property type="entry name" value="GP_PDE"/>
    <property type="match status" value="1"/>
</dbReference>
<proteinExistence type="predicted"/>
<dbReference type="RefSeq" id="WP_371567110.1">
    <property type="nucleotide sequence ID" value="NZ_JASMRN010000001.1"/>
</dbReference>
<accession>A0ABV4K7R0</accession>
<comment type="caution">
    <text evidence="2">The sequence shown here is derived from an EMBL/GenBank/DDBJ whole genome shotgun (WGS) entry which is preliminary data.</text>
</comment>
<dbReference type="SUPFAM" id="SSF51695">
    <property type="entry name" value="PLC-like phosphodiesterases"/>
    <property type="match status" value="1"/>
</dbReference>
<dbReference type="InterPro" id="IPR030395">
    <property type="entry name" value="GP_PDE_dom"/>
</dbReference>
<dbReference type="PANTHER" id="PTHR46211">
    <property type="entry name" value="GLYCEROPHOSPHORYL DIESTER PHOSPHODIESTERASE"/>
    <property type="match status" value="1"/>
</dbReference>
<reference evidence="2 3" key="1">
    <citation type="submission" date="2023-05" db="EMBL/GenBank/DDBJ databases">
        <title>Adaptations of aquatic viruses from atmosphere-close ecosystems of the Central Arctic Ocean.</title>
        <authorList>
            <person name="Rahlff J."/>
            <person name="Holmfeldt K."/>
        </authorList>
    </citation>
    <scope>NUCLEOTIDE SEQUENCE [LARGE SCALE GENOMIC DNA]</scope>
    <source>
        <strain evidence="2 3">Arc14</strain>
    </source>
</reference>
<dbReference type="Proteomes" id="UP001568894">
    <property type="component" value="Unassembled WGS sequence"/>
</dbReference>
<evidence type="ECO:0000259" key="1">
    <source>
        <dbReference type="PROSITE" id="PS51704"/>
    </source>
</evidence>
<protein>
    <submittedName>
        <fullName evidence="2">Glycerophosphodiester phosphodiesterase family protein</fullName>
    </submittedName>
</protein>
<sequence length="304" mass="34286">MKKIILIATVVIATSCSKKLVSTTNAVTKNTVMKTYDFELQGHRGARGLAPENTIAAFKKALELNVNTLELDVVVTKDKQLIVSHEPWLNAKITLDKSGKQVGEQDALAYNIYQHDAADLQTYDVGSLGNTLFPEQKKEKISKPLLSTVFKMAEKANPTILYNIEIKSTIEDEQKGFQPSVAEFSDLLVREIKQNVPKERVVIQSFDIRVLQYIHSKYPEFTLSYLTFENNFEKNIELLGFTPAIYSPYYVLLNADEVKTIHNKNAKVIPWTVNTAPEMQELLAMGVDGLISDYPNLALPFRKK</sequence>
<dbReference type="EMBL" id="JASMRN010000001">
    <property type="protein sequence ID" value="MEZ7513684.1"/>
    <property type="molecule type" value="Genomic_DNA"/>
</dbReference>
<dbReference type="PANTHER" id="PTHR46211:SF14">
    <property type="entry name" value="GLYCEROPHOSPHODIESTER PHOSPHODIESTERASE"/>
    <property type="match status" value="1"/>
</dbReference>
<dbReference type="PROSITE" id="PS51257">
    <property type="entry name" value="PROKAR_LIPOPROTEIN"/>
    <property type="match status" value="1"/>
</dbReference>
<dbReference type="InterPro" id="IPR017946">
    <property type="entry name" value="PLC-like_Pdiesterase_TIM-brl"/>
</dbReference>
<dbReference type="Pfam" id="PF03009">
    <property type="entry name" value="GDPD"/>
    <property type="match status" value="1"/>
</dbReference>
<dbReference type="Gene3D" id="3.20.20.190">
    <property type="entry name" value="Phosphatidylinositol (PI) phosphodiesterase"/>
    <property type="match status" value="1"/>
</dbReference>
<gene>
    <name evidence="2" type="ORF">QO192_00165</name>
</gene>
<evidence type="ECO:0000313" key="2">
    <source>
        <dbReference type="EMBL" id="MEZ7513684.1"/>
    </source>
</evidence>